<dbReference type="Proteomes" id="UP000191024">
    <property type="component" value="Chromosome H"/>
</dbReference>
<dbReference type="AlphaFoldDB" id="A0A1G4KHF9"/>
<name>A0A1G4KHF9_9SACH</name>
<sequence length="356" mass="41949">MVTHFGELKQHRLYVLHWYRYTLRNTTKYVESEHLKLRLRTIVKSQLFKHRTDKSSWSAYISLQKLRELNKCLTKRKTIKAWNLLTEVSEKSQNRRTSMQSVSNVPNAPVRPVLAKESTILNHFIAGKQAKGLLPKVIPQQYKTQLLLPLALHDMALARLHREELKLARGPPKTYLNYTNAGRSRIWFVRSALNKSSRQSKSLGIMIRKEKKWAQGVLDARKRCEEDCVWAWQEALWEELLDSGRLVQGNPIEYVFENNSNFGKFGPLKNVTDWLNPIRDCVRGLELEAQHHALRFKKFKDDVLGRKSWQYFQTKSDELYARRLSRYRAMARRDLSKVTPFVARRSLPSILDKYHF</sequence>
<evidence type="ECO:0000313" key="1">
    <source>
        <dbReference type="EMBL" id="SCV03997.1"/>
    </source>
</evidence>
<dbReference type="OrthoDB" id="4065996at2759"/>
<reference evidence="2" key="1">
    <citation type="submission" date="2016-03" db="EMBL/GenBank/DDBJ databases">
        <authorList>
            <person name="Devillers H."/>
        </authorList>
    </citation>
    <scope>NUCLEOTIDE SEQUENCE [LARGE SCALE GENOMIC DNA]</scope>
</reference>
<keyword evidence="2" id="KW-1185">Reference proteome</keyword>
<proteinExistence type="predicted"/>
<accession>A0A1G4KHF9</accession>
<evidence type="ECO:0000313" key="2">
    <source>
        <dbReference type="Proteomes" id="UP000191024"/>
    </source>
</evidence>
<organism evidence="1 2">
    <name type="scientific">Lachancea mirantina</name>
    <dbReference type="NCBI Taxonomy" id="1230905"/>
    <lineage>
        <taxon>Eukaryota</taxon>
        <taxon>Fungi</taxon>
        <taxon>Dikarya</taxon>
        <taxon>Ascomycota</taxon>
        <taxon>Saccharomycotina</taxon>
        <taxon>Saccharomycetes</taxon>
        <taxon>Saccharomycetales</taxon>
        <taxon>Saccharomycetaceae</taxon>
        <taxon>Lachancea</taxon>
    </lineage>
</organism>
<protein>
    <submittedName>
        <fullName evidence="1">LAMI_0H12618g1_1</fullName>
    </submittedName>
</protein>
<gene>
    <name evidence="1" type="ORF">LAMI_0H12618G</name>
</gene>
<dbReference type="EMBL" id="LT598468">
    <property type="protein sequence ID" value="SCV03997.1"/>
    <property type="molecule type" value="Genomic_DNA"/>
</dbReference>